<name>A0ABM5WWI7_9BACL</name>
<evidence type="ECO:0000313" key="3">
    <source>
        <dbReference type="Proteomes" id="UP000065533"/>
    </source>
</evidence>
<reference evidence="2" key="1">
    <citation type="submission" date="2016-01" db="EMBL/GenBank/DDBJ databases">
        <title>Complete genome of Planococcus kocurri type strain.</title>
        <authorList>
            <person name="See-Too W.S."/>
        </authorList>
    </citation>
    <scope>NUCLEOTIDE SEQUENCE [LARGE SCALE GENOMIC DNA]</scope>
    <source>
        <strain evidence="2">ATCC 43650</strain>
    </source>
</reference>
<evidence type="ECO:0000259" key="1">
    <source>
        <dbReference type="Pfam" id="PF12680"/>
    </source>
</evidence>
<gene>
    <name evidence="2" type="ORF">AUO94_08520</name>
</gene>
<keyword evidence="3" id="KW-1185">Reference proteome</keyword>
<dbReference type="SUPFAM" id="SSF54427">
    <property type="entry name" value="NTF2-like"/>
    <property type="match status" value="1"/>
</dbReference>
<dbReference type="InterPro" id="IPR037401">
    <property type="entry name" value="SnoaL-like"/>
</dbReference>
<evidence type="ECO:0000313" key="2">
    <source>
        <dbReference type="EMBL" id="ALS78702.1"/>
    </source>
</evidence>
<feature type="domain" description="SnoaL-like" evidence="1">
    <location>
        <begin position="7"/>
        <end position="103"/>
    </location>
</feature>
<proteinExistence type="predicted"/>
<organism evidence="2 3">
    <name type="scientific">Planococcus kocurii</name>
    <dbReference type="NCBI Taxonomy" id="1374"/>
    <lineage>
        <taxon>Bacteria</taxon>
        <taxon>Bacillati</taxon>
        <taxon>Bacillota</taxon>
        <taxon>Bacilli</taxon>
        <taxon>Bacillales</taxon>
        <taxon>Caryophanaceae</taxon>
        <taxon>Planococcus</taxon>
    </lineage>
</organism>
<dbReference type="Gene3D" id="3.10.450.50">
    <property type="match status" value="1"/>
</dbReference>
<accession>A0ABM5WWI7</accession>
<protein>
    <recommendedName>
        <fullName evidence="1">SnoaL-like domain-containing protein</fullName>
    </recommendedName>
</protein>
<dbReference type="EMBL" id="CP013661">
    <property type="protein sequence ID" value="ALS78702.1"/>
    <property type="molecule type" value="Genomic_DNA"/>
</dbReference>
<sequence>MNEEFFHQFNQAFFQGDRQFIENYIAEDIVWTMVGAESIVGKQAFLDAAFGINEGYTGMDYSTELSLVGKKGAALTGKMSRKGEDGTEKVYTYCDLYEVDDAKDSKIKTLITFVIESTD</sequence>
<dbReference type="Pfam" id="PF12680">
    <property type="entry name" value="SnoaL_2"/>
    <property type="match status" value="1"/>
</dbReference>
<dbReference type="RefSeq" id="WP_058385361.1">
    <property type="nucleotide sequence ID" value="NZ_CP013661.2"/>
</dbReference>
<dbReference type="Proteomes" id="UP000065533">
    <property type="component" value="Chromosome"/>
</dbReference>
<dbReference type="InterPro" id="IPR032710">
    <property type="entry name" value="NTF2-like_dom_sf"/>
</dbReference>